<proteinExistence type="predicted"/>
<dbReference type="AlphaFoldDB" id="A0A2W1JM04"/>
<dbReference type="SMART" id="SM00240">
    <property type="entry name" value="FHA"/>
    <property type="match status" value="1"/>
</dbReference>
<feature type="domain" description="FHA" evidence="1">
    <location>
        <begin position="217"/>
        <end position="273"/>
    </location>
</feature>
<evidence type="ECO:0000259" key="1">
    <source>
        <dbReference type="PROSITE" id="PS50006"/>
    </source>
</evidence>
<reference evidence="2 3" key="1">
    <citation type="journal article" date="2018" name="Sci. Rep.">
        <title>A novel species of the marine cyanobacterium Acaryochloris with a unique pigment content and lifestyle.</title>
        <authorList>
            <person name="Partensky F."/>
            <person name="Six C."/>
            <person name="Ratin M."/>
            <person name="Garczarek L."/>
            <person name="Vaulot D."/>
            <person name="Probert I."/>
            <person name="Calteau A."/>
            <person name="Gourvil P."/>
            <person name="Marie D."/>
            <person name="Grebert T."/>
            <person name="Bouchier C."/>
            <person name="Le Panse S."/>
            <person name="Gachenot M."/>
            <person name="Rodriguez F."/>
            <person name="Garrido J.L."/>
        </authorList>
    </citation>
    <scope>NUCLEOTIDE SEQUENCE [LARGE SCALE GENOMIC DNA]</scope>
    <source>
        <strain evidence="2 3">RCC1774</strain>
    </source>
</reference>
<dbReference type="CDD" id="cd00060">
    <property type="entry name" value="FHA"/>
    <property type="match status" value="1"/>
</dbReference>
<dbReference type="InterPro" id="IPR050923">
    <property type="entry name" value="Cell_Proc_Reg/RNA_Proc"/>
</dbReference>
<organism evidence="2 3">
    <name type="scientific">Acaryochloris thomasi RCC1774</name>
    <dbReference type="NCBI Taxonomy" id="1764569"/>
    <lineage>
        <taxon>Bacteria</taxon>
        <taxon>Bacillati</taxon>
        <taxon>Cyanobacteriota</taxon>
        <taxon>Cyanophyceae</taxon>
        <taxon>Acaryochloridales</taxon>
        <taxon>Acaryochloridaceae</taxon>
        <taxon>Acaryochloris</taxon>
        <taxon>Acaryochloris thomasi</taxon>
    </lineage>
</organism>
<protein>
    <submittedName>
        <fullName evidence="2">Glycogen accumulation regulator GarA</fullName>
    </submittedName>
</protein>
<accession>A0A2W1JM04</accession>
<dbReference type="InterPro" id="IPR000253">
    <property type="entry name" value="FHA_dom"/>
</dbReference>
<dbReference type="Gene3D" id="2.60.200.20">
    <property type="match status" value="1"/>
</dbReference>
<dbReference type="PANTHER" id="PTHR23308">
    <property type="entry name" value="NUCLEAR INHIBITOR OF PROTEIN PHOSPHATASE-1"/>
    <property type="match status" value="1"/>
</dbReference>
<dbReference type="EMBL" id="PQWO01000003">
    <property type="protein sequence ID" value="PZD74236.1"/>
    <property type="molecule type" value="Genomic_DNA"/>
</dbReference>
<gene>
    <name evidence="2" type="primary">garA_3</name>
    <name evidence="2" type="ORF">C1752_01390</name>
</gene>
<comment type="caution">
    <text evidence="2">The sequence shown here is derived from an EMBL/GenBank/DDBJ whole genome shotgun (WGS) entry which is preliminary data.</text>
</comment>
<dbReference type="Pfam" id="PF12773">
    <property type="entry name" value="DZR"/>
    <property type="match status" value="1"/>
</dbReference>
<keyword evidence="3" id="KW-1185">Reference proteome</keyword>
<dbReference type="SUPFAM" id="SSF49879">
    <property type="entry name" value="SMAD/FHA domain"/>
    <property type="match status" value="1"/>
</dbReference>
<dbReference type="RefSeq" id="WP_233501426.1">
    <property type="nucleotide sequence ID" value="NZ_CAWNWM010000003.1"/>
</dbReference>
<dbReference type="InterPro" id="IPR008984">
    <property type="entry name" value="SMAD_FHA_dom_sf"/>
</dbReference>
<evidence type="ECO:0000313" key="3">
    <source>
        <dbReference type="Proteomes" id="UP000248857"/>
    </source>
</evidence>
<dbReference type="InterPro" id="IPR025874">
    <property type="entry name" value="DZR"/>
</dbReference>
<dbReference type="Proteomes" id="UP000248857">
    <property type="component" value="Unassembled WGS sequence"/>
</dbReference>
<sequence length="302" mass="31856">MLCTQCGHSNPDGASHCASCAAPLPAMSPCPSCQEFVSTDAYFCAHCGTPLQSGEPIPVAPKAASQADASAVGQVPPTEVVNLTEAIPAPMSEIPAIDMPISAISQPPDLLADDDSELKSPPEEQSVAEFTIFPEDSSAIPPKSDVNIAASSTAGLTSESETVPPSAFDVFTPPPAPLNTQPANPRAGATQIQQPMAYLVHVRSDTKLLLPLHLDIVHLGKPNERVPPDIDMSGFPDSDVVSRVHADLRLEADGYYLQDLGSANGTYVNNQALRTGDRYRLRTGDRVSLGKEDKVSFIFNAG</sequence>
<dbReference type="Pfam" id="PF00498">
    <property type="entry name" value="FHA"/>
    <property type="match status" value="1"/>
</dbReference>
<dbReference type="PROSITE" id="PS50006">
    <property type="entry name" value="FHA_DOMAIN"/>
    <property type="match status" value="1"/>
</dbReference>
<name>A0A2W1JM04_9CYAN</name>
<evidence type="ECO:0000313" key="2">
    <source>
        <dbReference type="EMBL" id="PZD74236.1"/>
    </source>
</evidence>